<dbReference type="PANTHER" id="PTHR44535">
    <property type="entry name" value="PROTEIN CBG16200"/>
    <property type="match status" value="1"/>
</dbReference>
<keyword evidence="1 3" id="KW-0547">Nucleotide-binding</keyword>
<evidence type="ECO:0000256" key="3">
    <source>
        <dbReference type="PROSITE-ProRule" id="PRU10141"/>
    </source>
</evidence>
<keyword evidence="5" id="KW-1185">Reference proteome</keyword>
<dbReference type="SUPFAM" id="SSF56112">
    <property type="entry name" value="Protein kinase-like (PK-like)"/>
    <property type="match status" value="1"/>
</dbReference>
<reference evidence="4 5" key="1">
    <citation type="submission" date="2021-06" db="EMBL/GenBank/DDBJ databases">
        <title>Caerostris extrusa draft genome.</title>
        <authorList>
            <person name="Kono N."/>
            <person name="Arakawa K."/>
        </authorList>
    </citation>
    <scope>NUCLEOTIDE SEQUENCE [LARGE SCALE GENOMIC DNA]</scope>
</reference>
<dbReference type="InterPro" id="IPR017441">
    <property type="entry name" value="Protein_kinase_ATP_BS"/>
</dbReference>
<organism evidence="4 5">
    <name type="scientific">Caerostris extrusa</name>
    <name type="common">Bark spider</name>
    <name type="synonym">Caerostris bankana</name>
    <dbReference type="NCBI Taxonomy" id="172846"/>
    <lineage>
        <taxon>Eukaryota</taxon>
        <taxon>Metazoa</taxon>
        <taxon>Ecdysozoa</taxon>
        <taxon>Arthropoda</taxon>
        <taxon>Chelicerata</taxon>
        <taxon>Arachnida</taxon>
        <taxon>Araneae</taxon>
        <taxon>Araneomorphae</taxon>
        <taxon>Entelegynae</taxon>
        <taxon>Araneoidea</taxon>
        <taxon>Araneidae</taxon>
        <taxon>Caerostris</taxon>
    </lineage>
</organism>
<sequence length="274" mass="31053">MNSETSLRLLLLSSSCPNIQFLSKSTHKTVKKVIYTYENSSLDDILSFIIAELGGRKVQSIAFVLHGNGKEIYLTGVGDMVLSVDTLQHESIRDFFLCLSSTFLIQNKNKTRIDILNTSLKDENECIKLSGELQKLLMILCCTGFDIAMKIFSFYKVFCGVCGDLHQCEIKVAVDFKGDIRQIPITELYFIPEKLEEFLNSSMQSNMQNLSGYEKIRTVGKGAFGTAVLYRKKYDDSFVIVKEINMHDLTASERQLAINEICQDPLLFLTLEFD</sequence>
<dbReference type="InterPro" id="IPR011009">
    <property type="entry name" value="Kinase-like_dom_sf"/>
</dbReference>
<accession>A0AAV4PI64</accession>
<dbReference type="AlphaFoldDB" id="A0AAV4PI64"/>
<gene>
    <name evidence="4" type="ORF">CEXT_446233</name>
</gene>
<dbReference type="EMBL" id="BPLR01004689">
    <property type="protein sequence ID" value="GIX96766.1"/>
    <property type="molecule type" value="Genomic_DNA"/>
</dbReference>
<dbReference type="Proteomes" id="UP001054945">
    <property type="component" value="Unassembled WGS sequence"/>
</dbReference>
<dbReference type="InterPro" id="IPR051997">
    <property type="entry name" value="STK_NEK"/>
</dbReference>
<evidence type="ECO:0000313" key="4">
    <source>
        <dbReference type="EMBL" id="GIX96766.1"/>
    </source>
</evidence>
<name>A0AAV4PI64_CAEEX</name>
<evidence type="ECO:0000256" key="1">
    <source>
        <dbReference type="ARBA" id="ARBA00022741"/>
    </source>
</evidence>
<dbReference type="Gene3D" id="3.30.200.20">
    <property type="entry name" value="Phosphorylase Kinase, domain 1"/>
    <property type="match status" value="1"/>
</dbReference>
<evidence type="ECO:0008006" key="6">
    <source>
        <dbReference type="Google" id="ProtNLM"/>
    </source>
</evidence>
<evidence type="ECO:0000313" key="5">
    <source>
        <dbReference type="Proteomes" id="UP001054945"/>
    </source>
</evidence>
<evidence type="ECO:0000256" key="2">
    <source>
        <dbReference type="ARBA" id="ARBA00022840"/>
    </source>
</evidence>
<proteinExistence type="predicted"/>
<dbReference type="PANTHER" id="PTHR44535:SF5">
    <property type="entry name" value="PROTEIN KINASE DOMAIN-CONTAINING PROTEIN"/>
    <property type="match status" value="1"/>
</dbReference>
<keyword evidence="2 3" id="KW-0067">ATP-binding</keyword>
<dbReference type="PROSITE" id="PS00107">
    <property type="entry name" value="PROTEIN_KINASE_ATP"/>
    <property type="match status" value="1"/>
</dbReference>
<dbReference type="GO" id="GO:0005524">
    <property type="term" value="F:ATP binding"/>
    <property type="evidence" value="ECO:0007669"/>
    <property type="project" value="UniProtKB-UniRule"/>
</dbReference>
<feature type="binding site" evidence="3">
    <location>
        <position position="242"/>
    </location>
    <ligand>
        <name>ATP</name>
        <dbReference type="ChEBI" id="CHEBI:30616"/>
    </ligand>
</feature>
<protein>
    <recommendedName>
        <fullName evidence="6">Protein kinase domain-containing protein</fullName>
    </recommendedName>
</protein>
<comment type="caution">
    <text evidence="4">The sequence shown here is derived from an EMBL/GenBank/DDBJ whole genome shotgun (WGS) entry which is preliminary data.</text>
</comment>